<gene>
    <name evidence="1" type="ORF">Tci_928964</name>
</gene>
<feature type="non-terminal residue" evidence="1">
    <location>
        <position position="1"/>
    </location>
</feature>
<comment type="caution">
    <text evidence="1">The sequence shown here is derived from an EMBL/GenBank/DDBJ whole genome shotgun (WGS) entry which is preliminary data.</text>
</comment>
<dbReference type="EMBL" id="BKCJ011835745">
    <property type="protein sequence ID" value="GFD56995.1"/>
    <property type="molecule type" value="Genomic_DNA"/>
</dbReference>
<protein>
    <submittedName>
        <fullName evidence="1">Uncharacterized protein</fullName>
    </submittedName>
</protein>
<dbReference type="AlphaFoldDB" id="A0A699XAU0"/>
<organism evidence="1">
    <name type="scientific">Tanacetum cinerariifolium</name>
    <name type="common">Dalmatian daisy</name>
    <name type="synonym">Chrysanthemum cinerariifolium</name>
    <dbReference type="NCBI Taxonomy" id="118510"/>
    <lineage>
        <taxon>Eukaryota</taxon>
        <taxon>Viridiplantae</taxon>
        <taxon>Streptophyta</taxon>
        <taxon>Embryophyta</taxon>
        <taxon>Tracheophyta</taxon>
        <taxon>Spermatophyta</taxon>
        <taxon>Magnoliopsida</taxon>
        <taxon>eudicotyledons</taxon>
        <taxon>Gunneridae</taxon>
        <taxon>Pentapetalae</taxon>
        <taxon>asterids</taxon>
        <taxon>campanulids</taxon>
        <taxon>Asterales</taxon>
        <taxon>Asteraceae</taxon>
        <taxon>Asteroideae</taxon>
        <taxon>Anthemideae</taxon>
        <taxon>Anthemidinae</taxon>
        <taxon>Tanacetum</taxon>
    </lineage>
</organism>
<reference evidence="1" key="1">
    <citation type="journal article" date="2019" name="Sci. Rep.">
        <title>Draft genome of Tanacetum cinerariifolium, the natural source of mosquito coil.</title>
        <authorList>
            <person name="Yamashiro T."/>
            <person name="Shiraishi A."/>
            <person name="Satake H."/>
            <person name="Nakayama K."/>
        </authorList>
    </citation>
    <scope>NUCLEOTIDE SEQUENCE</scope>
</reference>
<accession>A0A699XAU0</accession>
<feature type="non-terminal residue" evidence="1">
    <location>
        <position position="89"/>
    </location>
</feature>
<proteinExistence type="predicted"/>
<sequence>PLSHAELEKVVLVGVLECEQVDPGLLVLGKTEVAAAKRGNENLLPGVAIESERAIGAGLDVDLAGQGPQHALRDGLARTVRTDGDEIGR</sequence>
<name>A0A699XAU0_TANCI</name>
<evidence type="ECO:0000313" key="1">
    <source>
        <dbReference type="EMBL" id="GFD56995.1"/>
    </source>
</evidence>